<dbReference type="InterPro" id="IPR051952">
    <property type="entry name" value="Golgi-autophagy_related"/>
</dbReference>
<keyword evidence="9" id="KW-0968">Cytoplasmic vesicle</keyword>
<feature type="domain" description="GRIP" evidence="16">
    <location>
        <begin position="756"/>
        <end position="805"/>
    </location>
</feature>
<feature type="region of interest" description="Disordered" evidence="15">
    <location>
        <begin position="1"/>
        <end position="60"/>
    </location>
</feature>
<proteinExistence type="predicted"/>
<evidence type="ECO:0000256" key="1">
    <source>
        <dbReference type="ARBA" id="ARBA00004198"/>
    </source>
</evidence>
<dbReference type="OMA" id="GNCIIMD"/>
<evidence type="ECO:0000256" key="7">
    <source>
        <dbReference type="ARBA" id="ARBA00023054"/>
    </source>
</evidence>
<dbReference type="PROSITE" id="PS50913">
    <property type="entry name" value="GRIP"/>
    <property type="match status" value="1"/>
</dbReference>
<accession>A0A1L8F6E1</accession>
<evidence type="ECO:0000256" key="5">
    <source>
        <dbReference type="ARBA" id="ARBA00022765"/>
    </source>
</evidence>
<dbReference type="RefSeq" id="XP_018085059.1">
    <property type="nucleotide sequence ID" value="XM_018229570.2"/>
</dbReference>
<evidence type="ECO:0000256" key="8">
    <source>
        <dbReference type="ARBA" id="ARBA00023136"/>
    </source>
</evidence>
<dbReference type="GeneID" id="445855"/>
<keyword evidence="5" id="KW-0013">ADP-ribosylation</keyword>
<evidence type="ECO:0000256" key="2">
    <source>
        <dbReference type="ARBA" id="ARBA00004218"/>
    </source>
</evidence>
<feature type="coiled-coil region" evidence="14">
    <location>
        <begin position="349"/>
        <end position="659"/>
    </location>
</feature>
<dbReference type="SMART" id="SM00755">
    <property type="entry name" value="Grip"/>
    <property type="match status" value="1"/>
</dbReference>
<evidence type="ECO:0000256" key="10">
    <source>
        <dbReference type="ARBA" id="ARBA00070165"/>
    </source>
</evidence>
<evidence type="ECO:0000313" key="17">
    <source>
        <dbReference type="Proteomes" id="UP000186698"/>
    </source>
</evidence>
<dbReference type="Xenbase" id="XB-GENE-995786">
    <property type="gene designation" value="golga1.L"/>
</dbReference>
<gene>
    <name evidence="18 19 20" type="primary">golga1.L</name>
</gene>
<reference evidence="18 19" key="1">
    <citation type="submission" date="2022-04" db="UniProtKB">
        <authorList>
            <consortium name="RefSeq"/>
        </authorList>
    </citation>
    <scope>IDENTIFICATION</scope>
    <source>
        <strain evidence="18 19">J_2021</strain>
        <tissue evidence="18 19">Erythrocytes</tissue>
    </source>
</reference>
<dbReference type="Bgee" id="445855">
    <property type="expression patterns" value="Expressed in blastula and 19 other cell types or tissues"/>
</dbReference>
<protein>
    <recommendedName>
        <fullName evidence="10">Golgin subfamily A member 1</fullName>
    </recommendedName>
    <alternativeName>
        <fullName evidence="11">Golgin-97</fullName>
    </alternativeName>
</protein>
<keyword evidence="8" id="KW-0472">Membrane</keyword>
<feature type="coiled-coil region" evidence="14">
    <location>
        <begin position="684"/>
        <end position="725"/>
    </location>
</feature>
<feature type="compositionally biased region" description="Basic and acidic residues" evidence="15">
    <location>
        <begin position="51"/>
        <end position="60"/>
    </location>
</feature>
<dbReference type="GO" id="GO:0005802">
    <property type="term" value="C:trans-Golgi network"/>
    <property type="evidence" value="ECO:0007669"/>
    <property type="project" value="UniProtKB-ARBA"/>
</dbReference>
<dbReference type="CTD" id="445855"/>
<comment type="function">
    <text evidence="12">Involved in vesicular trafficking at the Golgi apparatus level. Involved in endosome-to-Golgi trafficking. Mechanistically, captures transport vesicles arriving from endosomes via the protein TBC1D23. Recognized vesicles are then tethered to the trans-Golgi before subsequent SNARE engagement and vesicle fusion. Selectively regulates E-cadherin transport from the trans-Golgi network in tubulovesicular carriers.</text>
</comment>
<dbReference type="STRING" id="8355.A0A1L8F6E1"/>
<evidence type="ECO:0000256" key="13">
    <source>
        <dbReference type="ARBA" id="ARBA00093537"/>
    </source>
</evidence>
<organism evidence="19">
    <name type="scientific">Xenopus laevis</name>
    <name type="common">African clawed frog</name>
    <dbReference type="NCBI Taxonomy" id="8355"/>
    <lineage>
        <taxon>Eukaryota</taxon>
        <taxon>Metazoa</taxon>
        <taxon>Chordata</taxon>
        <taxon>Craniata</taxon>
        <taxon>Vertebrata</taxon>
        <taxon>Euteleostomi</taxon>
        <taxon>Amphibia</taxon>
        <taxon>Batrachia</taxon>
        <taxon>Anura</taxon>
        <taxon>Pipoidea</taxon>
        <taxon>Pipidae</taxon>
        <taxon>Xenopodinae</taxon>
        <taxon>Xenopus</taxon>
        <taxon>Xenopus</taxon>
    </lineage>
</organism>
<dbReference type="FunFam" id="1.10.220.60:FF:000002">
    <property type="entry name" value="Golgin subfamily A member 1"/>
    <property type="match status" value="1"/>
</dbReference>
<comment type="subcellular location">
    <subcellularLocation>
        <location evidence="2">Cytoplasmic vesicle</location>
        <location evidence="2">Secretory vesicle</location>
        <location evidence="2">Acrosome</location>
    </subcellularLocation>
    <subcellularLocation>
        <location evidence="3">Golgi apparatus membrane</location>
        <topology evidence="3">Peripheral membrane protein</topology>
    </subcellularLocation>
    <subcellularLocation>
        <location evidence="1">Golgi apparatus</location>
        <location evidence="1">trans-Golgi network membrane</location>
    </subcellularLocation>
</comment>
<comment type="subunit">
    <text evidence="13">Interacts with RAB6A. Directly interacts with TBC1D23. Interacts with FAM91A1; this interaction may be mediated by TBC1D23. Interacts with ARL1; this interaction recruits Golgin-97/GOLGA1 onto the Golgi apparatus.</text>
</comment>
<evidence type="ECO:0000256" key="11">
    <source>
        <dbReference type="ARBA" id="ARBA00078935"/>
    </source>
</evidence>
<evidence type="ECO:0000256" key="3">
    <source>
        <dbReference type="ARBA" id="ARBA00004395"/>
    </source>
</evidence>
<dbReference type="Proteomes" id="UP000186698">
    <property type="component" value="Chromosome 8L"/>
</dbReference>
<dbReference type="RefSeq" id="XP_018085058.1">
    <property type="nucleotide sequence ID" value="XM_018229569.2"/>
</dbReference>
<dbReference type="InterPro" id="IPR000237">
    <property type="entry name" value="GRIP_dom"/>
</dbReference>
<keyword evidence="4" id="KW-0597">Phosphoprotein</keyword>
<keyword evidence="7 14" id="KW-0175">Coiled coil</keyword>
<keyword evidence="17" id="KW-1185">Reference proteome</keyword>
<sequence>MFTKLKKKIAEEAAVSPRPGGAARIPRTISKESITSVGADSGDDFASDGSSSREDLCSQISRKNEQIRRLEAKLMEYAEQVRNLQKMKDKLEVALEKHQDSSMRKFQEQNEEYQSNRAKMAEGFALALEKKDQEWKEKLADLEEEKKKLSDQLISTTKQNMSFFQKQEDLDELEGYQQQELAKIKHMLLQKEVMLLKMEEDLKLQREEAEATLVELRDSSHLSAKLSTDIQRLQEENTALTQQRSDLVAAQEGAEIKITELENRQTELQDFIQRLSLDLQKAQSATSSCEKRLNSVQADYDVLSLQHSQLKDKMTTEAEEKGVLIMHLQEKVRSLEKTLDGTYSGEEGIQSLIKEKNDLEVRLNETRQELLEGKALHKDNIFQLENRAENLNSRIEEMENVLHQKNEELTLFKQKSASELKEIEQMLETTRERLQKREEELIKREEQIKSLQSDLESDCNRLTQQLNNVKQQYAEKVERLDAQVSALEGAREFDKSATQHQIRQLEQDNVLLKERNEEMERALRHQEAEQEKMKEELSSRETVSVEIAKALEETRKQKEELQQQVANLSTLITENEKELAQRTEALERKEEESASLKKDYEAILLQAEQHQSQLDMYKTQVELNEESAEKQVKTMKMQLQEHKQALVTSELQVSSLQDEVSALHQRLHGSPAQEPNGDVTAADIAQLQKENREMEQHIAEKNKTIKQLQQRMAELKKTLLKELKIKPEHEVNEVPEKKNPEPAPTSLTVTNNADLNDSREINFEYLKHVVLKFMSATEAEAFHLIKAVSVLLNFSVEEENLLKETLEYKMSWFGSKPAPKGAIRPSISKPRTPWS</sequence>
<evidence type="ECO:0000259" key="16">
    <source>
        <dbReference type="PROSITE" id="PS50913"/>
    </source>
</evidence>
<evidence type="ECO:0000256" key="14">
    <source>
        <dbReference type="SAM" id="Coils"/>
    </source>
</evidence>
<evidence type="ECO:0000256" key="4">
    <source>
        <dbReference type="ARBA" id="ARBA00022553"/>
    </source>
</evidence>
<evidence type="ECO:0000313" key="18">
    <source>
        <dbReference type="RefSeq" id="XP_018085058.1"/>
    </source>
</evidence>
<dbReference type="PANTHER" id="PTHR23157:SF24">
    <property type="entry name" value="GOLGIN SUBFAMILY A MEMBER 1"/>
    <property type="match status" value="1"/>
</dbReference>
<dbReference type="AlphaFoldDB" id="A0A1L8F6E1"/>
<dbReference type="GO" id="GO:0000139">
    <property type="term" value="C:Golgi membrane"/>
    <property type="evidence" value="ECO:0007669"/>
    <property type="project" value="UniProtKB-SubCell"/>
</dbReference>
<dbReference type="OrthoDB" id="5848685at2759"/>
<evidence type="ECO:0000256" key="15">
    <source>
        <dbReference type="SAM" id="MobiDB-lite"/>
    </source>
</evidence>
<evidence type="ECO:0000256" key="12">
    <source>
        <dbReference type="ARBA" id="ARBA00093371"/>
    </source>
</evidence>
<keyword evidence="6" id="KW-0333">Golgi apparatus</keyword>
<dbReference type="AGR" id="Xenbase:XB-GENE-995786"/>
<evidence type="ECO:0000313" key="19">
    <source>
        <dbReference type="RefSeq" id="XP_018085059.1"/>
    </source>
</evidence>
<dbReference type="GO" id="GO:0005794">
    <property type="term" value="C:Golgi apparatus"/>
    <property type="evidence" value="ECO:0000318"/>
    <property type="project" value="GO_Central"/>
</dbReference>
<evidence type="ECO:0000256" key="9">
    <source>
        <dbReference type="ARBA" id="ARBA00023329"/>
    </source>
</evidence>
<dbReference type="Pfam" id="PF01465">
    <property type="entry name" value="GRIP"/>
    <property type="match status" value="1"/>
</dbReference>
<dbReference type="PaxDb" id="8355-A0A1L8F6E1"/>
<dbReference type="GO" id="GO:0001669">
    <property type="term" value="C:acrosomal vesicle"/>
    <property type="evidence" value="ECO:0007669"/>
    <property type="project" value="UniProtKB-SubCell"/>
</dbReference>
<feature type="coiled-coil region" evidence="14">
    <location>
        <begin position="195"/>
        <end position="250"/>
    </location>
</feature>
<dbReference type="Gene3D" id="1.10.220.60">
    <property type="entry name" value="GRIP domain"/>
    <property type="match status" value="1"/>
</dbReference>
<name>A0A1L8F6E1_XENLA</name>
<dbReference type="KEGG" id="xla:445855"/>
<evidence type="ECO:0000313" key="20">
    <source>
        <dbReference type="Xenbase" id="XB-GENE-995786"/>
    </source>
</evidence>
<evidence type="ECO:0000256" key="6">
    <source>
        <dbReference type="ARBA" id="ARBA00023034"/>
    </source>
</evidence>
<dbReference type="PANTHER" id="PTHR23157">
    <property type="entry name" value="GRIP AND COILED-COIL DOMAIN-CONTAINING PROTEIN 1"/>
    <property type="match status" value="1"/>
</dbReference>